<accession>A0A0P1BPU3</accession>
<name>A0A0P1BPU3_9BASI</name>
<feature type="compositionally biased region" description="Low complexity" evidence="1">
    <location>
        <begin position="66"/>
        <end position="87"/>
    </location>
</feature>
<evidence type="ECO:0000313" key="3">
    <source>
        <dbReference type="Proteomes" id="UP000054845"/>
    </source>
</evidence>
<dbReference type="Proteomes" id="UP000054845">
    <property type="component" value="Unassembled WGS sequence"/>
</dbReference>
<proteinExistence type="predicted"/>
<dbReference type="AlphaFoldDB" id="A0A0P1BPU3"/>
<feature type="region of interest" description="Disordered" evidence="1">
    <location>
        <begin position="1"/>
        <end position="87"/>
    </location>
</feature>
<feature type="compositionally biased region" description="Gly residues" evidence="1">
    <location>
        <begin position="8"/>
        <end position="24"/>
    </location>
</feature>
<evidence type="ECO:0000313" key="2">
    <source>
        <dbReference type="EMBL" id="CEH18907.1"/>
    </source>
</evidence>
<organism evidence="2 3">
    <name type="scientific">Ceraceosorus bombacis</name>
    <dbReference type="NCBI Taxonomy" id="401625"/>
    <lineage>
        <taxon>Eukaryota</taxon>
        <taxon>Fungi</taxon>
        <taxon>Dikarya</taxon>
        <taxon>Basidiomycota</taxon>
        <taxon>Ustilaginomycotina</taxon>
        <taxon>Exobasidiomycetes</taxon>
        <taxon>Ceraceosorales</taxon>
        <taxon>Ceraceosoraceae</taxon>
        <taxon>Ceraceosorus</taxon>
    </lineage>
</organism>
<protein>
    <submittedName>
        <fullName evidence="2">Uncharacterized protein</fullName>
    </submittedName>
</protein>
<dbReference type="EMBL" id="CCYA01000276">
    <property type="protein sequence ID" value="CEH18907.1"/>
    <property type="molecule type" value="Genomic_DNA"/>
</dbReference>
<reference evidence="2 3" key="1">
    <citation type="submission" date="2014-09" db="EMBL/GenBank/DDBJ databases">
        <authorList>
            <person name="Magalhaes I.L.F."/>
            <person name="Oliveira U."/>
            <person name="Santos F.R."/>
            <person name="Vidigal T.H.D.A."/>
            <person name="Brescovit A.D."/>
            <person name="Santos A.J."/>
        </authorList>
    </citation>
    <scope>NUCLEOTIDE SEQUENCE [LARGE SCALE GENOMIC DNA]</scope>
</reference>
<feature type="compositionally biased region" description="Acidic residues" evidence="1">
    <location>
        <begin position="31"/>
        <end position="45"/>
    </location>
</feature>
<keyword evidence="3" id="KW-1185">Reference proteome</keyword>
<evidence type="ECO:0000256" key="1">
    <source>
        <dbReference type="SAM" id="MobiDB-lite"/>
    </source>
</evidence>
<sequence length="87" mass="8761">MEQTTGWTFGGTSDGGNAPGGGTTGAALSSSEEDEDPEDWDEEERADQAMPLPGTSLSPPNAPHGTNASTSANTTPPASTSFASHSH</sequence>